<keyword evidence="1" id="KW-1133">Transmembrane helix</keyword>
<dbReference type="CDD" id="cd03396">
    <property type="entry name" value="PAP2_like_6"/>
    <property type="match status" value="1"/>
</dbReference>
<name>A0A2S8S3G7_9RHOB</name>
<dbReference type="Gene3D" id="1.20.144.10">
    <property type="entry name" value="Phosphatidic acid phosphatase type 2/haloperoxidase"/>
    <property type="match status" value="1"/>
</dbReference>
<keyword evidence="1" id="KW-0472">Membrane</keyword>
<comment type="caution">
    <text evidence="3">The sequence shown here is derived from an EMBL/GenBank/DDBJ whole genome shotgun (WGS) entry which is preliminary data.</text>
</comment>
<dbReference type="AlphaFoldDB" id="A0A2S8S3G7"/>
<dbReference type="EMBL" id="PVEP01000010">
    <property type="protein sequence ID" value="PQV55342.1"/>
    <property type="molecule type" value="Genomic_DNA"/>
</dbReference>
<keyword evidence="4" id="KW-1185">Reference proteome</keyword>
<evidence type="ECO:0000256" key="1">
    <source>
        <dbReference type="SAM" id="Phobius"/>
    </source>
</evidence>
<feature type="transmembrane region" description="Helical" evidence="1">
    <location>
        <begin position="180"/>
        <end position="197"/>
    </location>
</feature>
<evidence type="ECO:0000259" key="2">
    <source>
        <dbReference type="Pfam" id="PF01569"/>
    </source>
</evidence>
<dbReference type="RefSeq" id="WP_105516135.1">
    <property type="nucleotide sequence ID" value="NZ_PVEP01000010.1"/>
</dbReference>
<reference evidence="3 4" key="1">
    <citation type="submission" date="2018-02" db="EMBL/GenBank/DDBJ databases">
        <title>Genomic Encyclopedia of Archaeal and Bacterial Type Strains, Phase II (KMG-II): from individual species to whole genera.</title>
        <authorList>
            <person name="Goeker M."/>
        </authorList>
    </citation>
    <scope>NUCLEOTIDE SEQUENCE [LARGE SCALE GENOMIC DNA]</scope>
    <source>
        <strain evidence="3 4">DSM 18921</strain>
    </source>
</reference>
<proteinExistence type="predicted"/>
<accession>A0A2S8S3G7</accession>
<dbReference type="OrthoDB" id="9813524at2"/>
<feature type="domain" description="Phosphatidic acid phosphatase type 2/haloperoxidase" evidence="2">
    <location>
        <begin position="93"/>
        <end position="222"/>
    </location>
</feature>
<dbReference type="SUPFAM" id="SSF48317">
    <property type="entry name" value="Acid phosphatase/Vanadium-dependent haloperoxidase"/>
    <property type="match status" value="1"/>
</dbReference>
<dbReference type="InterPro" id="IPR036938">
    <property type="entry name" value="PAP2/HPO_sf"/>
</dbReference>
<organism evidence="3 4">
    <name type="scientific">Albidovulum denitrificans</name>
    <dbReference type="NCBI Taxonomy" id="404881"/>
    <lineage>
        <taxon>Bacteria</taxon>
        <taxon>Pseudomonadati</taxon>
        <taxon>Pseudomonadota</taxon>
        <taxon>Alphaproteobacteria</taxon>
        <taxon>Rhodobacterales</taxon>
        <taxon>Paracoccaceae</taxon>
        <taxon>Albidovulum</taxon>
    </lineage>
</organism>
<keyword evidence="1" id="KW-0812">Transmembrane</keyword>
<feature type="transmembrane region" description="Helical" evidence="1">
    <location>
        <begin position="151"/>
        <end position="168"/>
    </location>
</feature>
<dbReference type="Proteomes" id="UP000238338">
    <property type="component" value="Unassembled WGS sequence"/>
</dbReference>
<evidence type="ECO:0000313" key="3">
    <source>
        <dbReference type="EMBL" id="PQV55342.1"/>
    </source>
</evidence>
<dbReference type="Pfam" id="PF01569">
    <property type="entry name" value="PAP2"/>
    <property type="match status" value="1"/>
</dbReference>
<evidence type="ECO:0000313" key="4">
    <source>
        <dbReference type="Proteomes" id="UP000238338"/>
    </source>
</evidence>
<feature type="transmembrane region" description="Helical" evidence="1">
    <location>
        <begin position="12"/>
        <end position="38"/>
    </location>
</feature>
<gene>
    <name evidence="3" type="ORF">LX70_03595</name>
</gene>
<dbReference type="InterPro" id="IPR000326">
    <property type="entry name" value="PAP2/HPO"/>
</dbReference>
<feature type="transmembrane region" description="Helical" evidence="1">
    <location>
        <begin position="91"/>
        <end position="109"/>
    </location>
</feature>
<protein>
    <submittedName>
        <fullName evidence="3">Membrane-associated PAP2 superfamily phosphatase</fullName>
    </submittedName>
</protein>
<feature type="transmembrane region" description="Helical" evidence="1">
    <location>
        <begin position="58"/>
        <end position="79"/>
    </location>
</feature>
<sequence>MQIDHRRLAGVWVAAFVIVNAVFLLWPGLDLAVSGLFYDSDAGFFLAGSGTLEVIRQAIWRLSVVLVLACLAVVIWGLIFRARRLDLRAPLFIVLLYLLGPILLVDGLLKRFWGRARPANVDAFGGTAQFTPPLLPADQCAHNCSFVSGEGAAATALAISLAVLAPYVRRATGPGWYRAYLVLAVAVPLTGMALRVATGRHFLSDTLDAALFVGLIALGLHRLLLAPRHG</sequence>
<feature type="transmembrane region" description="Helical" evidence="1">
    <location>
        <begin position="209"/>
        <end position="225"/>
    </location>
</feature>